<evidence type="ECO:0000313" key="1">
    <source>
        <dbReference type="EMBL" id="KAJ1162199.1"/>
    </source>
</evidence>
<name>A0AAV7SEV7_PLEWA</name>
<organism evidence="1 2">
    <name type="scientific">Pleurodeles waltl</name>
    <name type="common">Iberian ribbed newt</name>
    <dbReference type="NCBI Taxonomy" id="8319"/>
    <lineage>
        <taxon>Eukaryota</taxon>
        <taxon>Metazoa</taxon>
        <taxon>Chordata</taxon>
        <taxon>Craniata</taxon>
        <taxon>Vertebrata</taxon>
        <taxon>Euteleostomi</taxon>
        <taxon>Amphibia</taxon>
        <taxon>Batrachia</taxon>
        <taxon>Caudata</taxon>
        <taxon>Salamandroidea</taxon>
        <taxon>Salamandridae</taxon>
        <taxon>Pleurodelinae</taxon>
        <taxon>Pleurodeles</taxon>
    </lineage>
</organism>
<dbReference type="EMBL" id="JANPWB010000008">
    <property type="protein sequence ID" value="KAJ1162199.1"/>
    <property type="molecule type" value="Genomic_DNA"/>
</dbReference>
<evidence type="ECO:0000313" key="2">
    <source>
        <dbReference type="Proteomes" id="UP001066276"/>
    </source>
</evidence>
<protein>
    <submittedName>
        <fullName evidence="1">Uncharacterized protein</fullName>
    </submittedName>
</protein>
<sequence length="112" mass="12005">MTWRFGDVRPATLWEEWRGRGRGLEPEKVPGVAGFVKQGGGTFPSPVVCEKPAGPLGTGAHVAKTRSGLLCAAEAQRPRGEAPPMLVVAVWCGFVAHRQSLWRGLPASRCAE</sequence>
<comment type="caution">
    <text evidence="1">The sequence shown here is derived from an EMBL/GenBank/DDBJ whole genome shotgun (WGS) entry which is preliminary data.</text>
</comment>
<reference evidence="1" key="1">
    <citation type="journal article" date="2022" name="bioRxiv">
        <title>Sequencing and chromosome-scale assembly of the giantPleurodeles waltlgenome.</title>
        <authorList>
            <person name="Brown T."/>
            <person name="Elewa A."/>
            <person name="Iarovenko S."/>
            <person name="Subramanian E."/>
            <person name="Araus A.J."/>
            <person name="Petzold A."/>
            <person name="Susuki M."/>
            <person name="Suzuki K.-i.T."/>
            <person name="Hayashi T."/>
            <person name="Toyoda A."/>
            <person name="Oliveira C."/>
            <person name="Osipova E."/>
            <person name="Leigh N.D."/>
            <person name="Simon A."/>
            <person name="Yun M.H."/>
        </authorList>
    </citation>
    <scope>NUCLEOTIDE SEQUENCE</scope>
    <source>
        <strain evidence="1">20211129_DDA</strain>
        <tissue evidence="1">Liver</tissue>
    </source>
</reference>
<dbReference type="AlphaFoldDB" id="A0AAV7SEV7"/>
<accession>A0AAV7SEV7</accession>
<dbReference type="Proteomes" id="UP001066276">
    <property type="component" value="Chromosome 4_2"/>
</dbReference>
<gene>
    <name evidence="1" type="ORF">NDU88_002672</name>
</gene>
<keyword evidence="2" id="KW-1185">Reference proteome</keyword>
<proteinExistence type="predicted"/>